<proteinExistence type="inferred from homology"/>
<dbReference type="Gene3D" id="3.30.360.10">
    <property type="entry name" value="Dihydrodipicolinate Reductase, domain 2"/>
    <property type="match status" value="1"/>
</dbReference>
<evidence type="ECO:0000313" key="4">
    <source>
        <dbReference type="EMBL" id="QQS98941.1"/>
    </source>
</evidence>
<keyword evidence="5" id="KW-1185">Reference proteome</keyword>
<accession>A0A974NJP1</accession>
<evidence type="ECO:0000313" key="5">
    <source>
        <dbReference type="Proteomes" id="UP000595254"/>
    </source>
</evidence>
<dbReference type="KEGG" id="ppsr:I6J18_14905"/>
<dbReference type="GO" id="GO:0000166">
    <property type="term" value="F:nucleotide binding"/>
    <property type="evidence" value="ECO:0007669"/>
    <property type="project" value="InterPro"/>
</dbReference>
<evidence type="ECO:0000256" key="1">
    <source>
        <dbReference type="ARBA" id="ARBA00010928"/>
    </source>
</evidence>
<dbReference type="InterPro" id="IPR051450">
    <property type="entry name" value="Gfo/Idh/MocA_Oxidoreductases"/>
</dbReference>
<comment type="similarity">
    <text evidence="1">Belongs to the Gfo/Idh/MocA family.</text>
</comment>
<protein>
    <submittedName>
        <fullName evidence="4">Gfo/Idh/MocA family oxidoreductase</fullName>
    </submittedName>
</protein>
<dbReference type="Pfam" id="PF01408">
    <property type="entry name" value="GFO_IDH_MocA"/>
    <property type="match status" value="1"/>
</dbReference>
<dbReference type="SUPFAM" id="SSF51735">
    <property type="entry name" value="NAD(P)-binding Rossmann-fold domains"/>
    <property type="match status" value="1"/>
</dbReference>
<organism evidence="4 5">
    <name type="scientific">Peribacillus psychrosaccharolyticus</name>
    <name type="common">Bacillus psychrosaccharolyticus</name>
    <dbReference type="NCBI Taxonomy" id="1407"/>
    <lineage>
        <taxon>Bacteria</taxon>
        <taxon>Bacillati</taxon>
        <taxon>Bacillota</taxon>
        <taxon>Bacilli</taxon>
        <taxon>Bacillales</taxon>
        <taxon>Bacillaceae</taxon>
        <taxon>Peribacillus</taxon>
    </lineage>
</organism>
<dbReference type="Gene3D" id="3.40.50.720">
    <property type="entry name" value="NAD(P)-binding Rossmann-like Domain"/>
    <property type="match status" value="1"/>
</dbReference>
<dbReference type="EMBL" id="CP068053">
    <property type="protein sequence ID" value="QQS98941.1"/>
    <property type="molecule type" value="Genomic_DNA"/>
</dbReference>
<dbReference type="SUPFAM" id="SSF55347">
    <property type="entry name" value="Glyceraldehyde-3-phosphate dehydrogenase-like, C-terminal domain"/>
    <property type="match status" value="1"/>
</dbReference>
<sequence length="312" mass="34852">MIRTGIIGLGAIGQRIIHAFNNHPKIKITAVCDHLEELADKTAATYNVRAFTNHEEMLEQMQFDLIYVAVPPKYHHHVASAVIEKNIHILCEKPLANSLEEAVSLHESAQSASIVHAMNFPLHYQAESRMFSQLIQTNYIGELRRVELKMHFPNWPRLWQQNAWVGSREQGGFTLEVGIHFIQQIQQIFGPVNVINKSIQYPNNPEASEDAILALLNFDNSIPILLDGIAHTAGSEKIAFTAYGTEGTLSLLDWSKIEGGKTGEQIMPIEADQRLSLSLVDELVKAIEGEDADLVTFSAGLEAQRVLEQLRS</sequence>
<dbReference type="InterPro" id="IPR036291">
    <property type="entry name" value="NAD(P)-bd_dom_sf"/>
</dbReference>
<evidence type="ECO:0000259" key="2">
    <source>
        <dbReference type="Pfam" id="PF01408"/>
    </source>
</evidence>
<dbReference type="AlphaFoldDB" id="A0A974NJP1"/>
<dbReference type="PANTHER" id="PTHR43377:SF1">
    <property type="entry name" value="BILIVERDIN REDUCTASE A"/>
    <property type="match status" value="1"/>
</dbReference>
<dbReference type="PANTHER" id="PTHR43377">
    <property type="entry name" value="BILIVERDIN REDUCTASE A"/>
    <property type="match status" value="1"/>
</dbReference>
<dbReference type="InterPro" id="IPR004104">
    <property type="entry name" value="Gfo/Idh/MocA-like_OxRdtase_C"/>
</dbReference>
<dbReference type="Proteomes" id="UP000595254">
    <property type="component" value="Chromosome"/>
</dbReference>
<dbReference type="InterPro" id="IPR000683">
    <property type="entry name" value="Gfo/Idh/MocA-like_OxRdtase_N"/>
</dbReference>
<dbReference type="Pfam" id="PF02894">
    <property type="entry name" value="GFO_IDH_MocA_C"/>
    <property type="match status" value="1"/>
</dbReference>
<name>A0A974NJP1_PERPY</name>
<reference evidence="4 5" key="1">
    <citation type="submission" date="2021-01" db="EMBL/GenBank/DDBJ databases">
        <title>FDA dAtabase for Regulatory Grade micrObial Sequences (FDA-ARGOS): Supporting development and validation of Infectious Disease Dx tests.</title>
        <authorList>
            <person name="Nelson B."/>
            <person name="Plummer A."/>
            <person name="Tallon L."/>
            <person name="Sadzewicz L."/>
            <person name="Zhao X."/>
            <person name="Boylan J."/>
            <person name="Ott S."/>
            <person name="Bowen H."/>
            <person name="Vavikolanu K."/>
            <person name="Mehta A."/>
            <person name="Aluvathingal J."/>
            <person name="Nadendla S."/>
            <person name="Myers T."/>
            <person name="Yan Y."/>
            <person name="Sichtig H."/>
        </authorList>
    </citation>
    <scope>NUCLEOTIDE SEQUENCE [LARGE SCALE GENOMIC DNA]</scope>
    <source>
        <strain evidence="4 5">FDAARGOS_1161</strain>
    </source>
</reference>
<evidence type="ECO:0000259" key="3">
    <source>
        <dbReference type="Pfam" id="PF02894"/>
    </source>
</evidence>
<gene>
    <name evidence="4" type="ORF">I6J18_14905</name>
</gene>
<feature type="domain" description="Gfo/Idh/MocA-like oxidoreductase C-terminal" evidence="3">
    <location>
        <begin position="133"/>
        <end position="308"/>
    </location>
</feature>
<dbReference type="RefSeq" id="WP_040374653.1">
    <property type="nucleotide sequence ID" value="NZ_CP068053.1"/>
</dbReference>
<feature type="domain" description="Gfo/Idh/MocA-like oxidoreductase N-terminal" evidence="2">
    <location>
        <begin position="2"/>
        <end position="116"/>
    </location>
</feature>